<name>A0A918R565_9SPHN</name>
<dbReference type="AlphaFoldDB" id="A0A918R565"/>
<feature type="coiled-coil region" evidence="1">
    <location>
        <begin position="1"/>
        <end position="28"/>
    </location>
</feature>
<dbReference type="EMBL" id="BMZD01000001">
    <property type="protein sequence ID" value="GGZ85737.1"/>
    <property type="molecule type" value="Genomic_DNA"/>
</dbReference>
<comment type="caution">
    <text evidence="3">The sequence shown here is derived from an EMBL/GenBank/DDBJ whole genome shotgun (WGS) entry which is preliminary data.</text>
</comment>
<dbReference type="Proteomes" id="UP000634139">
    <property type="component" value="Unassembled WGS sequence"/>
</dbReference>
<sequence length="138" mass="15705">MAEEKSKAEAQRKAMTQLRDEYSLLNETHLRDEYTKRRLDEDLRRALQLQEGLDSDLRDLRARYTGLLEIKDKQTQLLRKLTPKLQLASRELQALYVEKPSKRKGSVGSTAKLLSDKGLAATERPGGGKRRAARKIGA</sequence>
<keyword evidence="1" id="KW-0175">Coiled coil</keyword>
<reference evidence="3" key="1">
    <citation type="journal article" date="2014" name="Int. J. Syst. Evol. Microbiol.">
        <title>Complete genome sequence of Corynebacterium casei LMG S-19264T (=DSM 44701T), isolated from a smear-ripened cheese.</title>
        <authorList>
            <consortium name="US DOE Joint Genome Institute (JGI-PGF)"/>
            <person name="Walter F."/>
            <person name="Albersmeier A."/>
            <person name="Kalinowski J."/>
            <person name="Ruckert C."/>
        </authorList>
    </citation>
    <scope>NUCLEOTIDE SEQUENCE</scope>
    <source>
        <strain evidence="3">KCTC 32422</strain>
    </source>
</reference>
<evidence type="ECO:0000256" key="2">
    <source>
        <dbReference type="SAM" id="MobiDB-lite"/>
    </source>
</evidence>
<feature type="region of interest" description="Disordered" evidence="2">
    <location>
        <begin position="100"/>
        <end position="138"/>
    </location>
</feature>
<evidence type="ECO:0000256" key="1">
    <source>
        <dbReference type="SAM" id="Coils"/>
    </source>
</evidence>
<protein>
    <submittedName>
        <fullName evidence="3">Uncharacterized protein</fullName>
    </submittedName>
</protein>
<keyword evidence="4" id="KW-1185">Reference proteome</keyword>
<accession>A0A918R565</accession>
<organism evidence="3 4">
    <name type="scientific">Novosphingobium arvoryzae</name>
    <dbReference type="NCBI Taxonomy" id="1256514"/>
    <lineage>
        <taxon>Bacteria</taxon>
        <taxon>Pseudomonadati</taxon>
        <taxon>Pseudomonadota</taxon>
        <taxon>Alphaproteobacteria</taxon>
        <taxon>Sphingomonadales</taxon>
        <taxon>Sphingomonadaceae</taxon>
        <taxon>Novosphingobium</taxon>
    </lineage>
</organism>
<gene>
    <name evidence="3" type="ORF">GCM10011617_00170</name>
</gene>
<evidence type="ECO:0000313" key="4">
    <source>
        <dbReference type="Proteomes" id="UP000634139"/>
    </source>
</evidence>
<evidence type="ECO:0000313" key="3">
    <source>
        <dbReference type="EMBL" id="GGZ85737.1"/>
    </source>
</evidence>
<proteinExistence type="predicted"/>
<reference evidence="3" key="2">
    <citation type="submission" date="2020-09" db="EMBL/GenBank/DDBJ databases">
        <authorList>
            <person name="Sun Q."/>
            <person name="Kim S."/>
        </authorList>
    </citation>
    <scope>NUCLEOTIDE SEQUENCE</scope>
    <source>
        <strain evidence="3">KCTC 32422</strain>
    </source>
</reference>
<feature type="compositionally biased region" description="Basic residues" evidence="2">
    <location>
        <begin position="127"/>
        <end position="138"/>
    </location>
</feature>